<feature type="transmembrane region" description="Helical" evidence="1">
    <location>
        <begin position="66"/>
        <end position="87"/>
    </location>
</feature>
<dbReference type="AlphaFoldDB" id="A0A3B0SUJ4"/>
<dbReference type="Pfam" id="PF02325">
    <property type="entry name" value="CCB3_YggT"/>
    <property type="match status" value="1"/>
</dbReference>
<protein>
    <submittedName>
        <fullName evidence="2">Cell division integral membrane protein, YggT and half-length relatives</fullName>
    </submittedName>
</protein>
<dbReference type="InterPro" id="IPR003425">
    <property type="entry name" value="CCB3/YggT"/>
</dbReference>
<name>A0A3B0SUJ4_9ZZZZ</name>
<keyword evidence="2" id="KW-0131">Cell cycle</keyword>
<keyword evidence="1" id="KW-0812">Transmembrane</keyword>
<dbReference type="EMBL" id="UOEH01000422">
    <property type="protein sequence ID" value="VAW04079.1"/>
    <property type="molecule type" value="Genomic_DNA"/>
</dbReference>
<dbReference type="GO" id="GO:0051301">
    <property type="term" value="P:cell division"/>
    <property type="evidence" value="ECO:0007669"/>
    <property type="project" value="UniProtKB-KW"/>
</dbReference>
<evidence type="ECO:0000313" key="2">
    <source>
        <dbReference type="EMBL" id="VAW04079.1"/>
    </source>
</evidence>
<evidence type="ECO:0000256" key="1">
    <source>
        <dbReference type="SAM" id="Phobius"/>
    </source>
</evidence>
<accession>A0A3B0SUJ4</accession>
<keyword evidence="1" id="KW-1133">Transmembrane helix</keyword>
<reference evidence="2" key="1">
    <citation type="submission" date="2018-06" db="EMBL/GenBank/DDBJ databases">
        <authorList>
            <person name="Zhirakovskaya E."/>
        </authorList>
    </citation>
    <scope>NUCLEOTIDE SEQUENCE</scope>
</reference>
<sequence length="101" mass="11835">MQIIPMPFFLLIDAILQLYVFIVFAMVIMSWLLGFNVINRHNQVVDMIWRTLMTMTEPLMRRIRNILPAMGGLDLSPLVLLLGVFFLREMNQWLAMRIGIP</sequence>
<gene>
    <name evidence="2" type="ORF">MNBD_ALPHA05-713</name>
</gene>
<dbReference type="GO" id="GO:0016020">
    <property type="term" value="C:membrane"/>
    <property type="evidence" value="ECO:0007669"/>
    <property type="project" value="InterPro"/>
</dbReference>
<keyword evidence="2" id="KW-0132">Cell division</keyword>
<proteinExistence type="predicted"/>
<feature type="transmembrane region" description="Helical" evidence="1">
    <location>
        <begin position="7"/>
        <end position="33"/>
    </location>
</feature>
<keyword evidence="1" id="KW-0472">Membrane</keyword>
<organism evidence="2">
    <name type="scientific">hydrothermal vent metagenome</name>
    <dbReference type="NCBI Taxonomy" id="652676"/>
    <lineage>
        <taxon>unclassified sequences</taxon>
        <taxon>metagenomes</taxon>
        <taxon>ecological metagenomes</taxon>
    </lineage>
</organism>